<evidence type="ECO:0000256" key="6">
    <source>
        <dbReference type="ARBA" id="ARBA00023316"/>
    </source>
</evidence>
<feature type="chain" id="PRO_5004128196" description="Endolytic murein transglycosylase" evidence="8">
    <location>
        <begin position="23"/>
        <end position="338"/>
    </location>
</feature>
<dbReference type="Gene3D" id="3.30.1490.480">
    <property type="entry name" value="Endolytic murein transglycosylase"/>
    <property type="match status" value="1"/>
</dbReference>
<evidence type="ECO:0000256" key="2">
    <source>
        <dbReference type="ARBA" id="ARBA00022692"/>
    </source>
</evidence>
<evidence type="ECO:0000256" key="7">
    <source>
        <dbReference type="HAMAP-Rule" id="MF_02065"/>
    </source>
</evidence>
<evidence type="ECO:0000256" key="3">
    <source>
        <dbReference type="ARBA" id="ARBA00022989"/>
    </source>
</evidence>
<dbReference type="GO" id="GO:0005886">
    <property type="term" value="C:plasma membrane"/>
    <property type="evidence" value="ECO:0007669"/>
    <property type="project" value="UniProtKB-UniRule"/>
</dbReference>
<feature type="signal peptide" evidence="8">
    <location>
        <begin position="1"/>
        <end position="22"/>
    </location>
</feature>
<dbReference type="EC" id="4.2.2.29" evidence="7"/>
<keyword evidence="1 7" id="KW-1003">Cell membrane</keyword>
<evidence type="ECO:0000256" key="4">
    <source>
        <dbReference type="ARBA" id="ARBA00023136"/>
    </source>
</evidence>
<dbReference type="CDD" id="cd08010">
    <property type="entry name" value="MltG_like"/>
    <property type="match status" value="1"/>
</dbReference>
<dbReference type="RefSeq" id="WP_004334982.1">
    <property type="nucleotide sequence ID" value="NZ_AMXE01000012.1"/>
</dbReference>
<evidence type="ECO:0000313" key="9">
    <source>
        <dbReference type="EMBL" id="ENO89580.1"/>
    </source>
</evidence>
<keyword evidence="8" id="KW-0732">Signal</keyword>
<evidence type="ECO:0000256" key="8">
    <source>
        <dbReference type="SAM" id="SignalP"/>
    </source>
</evidence>
<dbReference type="GO" id="GO:0009252">
    <property type="term" value="P:peptidoglycan biosynthetic process"/>
    <property type="evidence" value="ECO:0007669"/>
    <property type="project" value="UniProtKB-UniRule"/>
</dbReference>
<dbReference type="EMBL" id="AMXE01000012">
    <property type="protein sequence ID" value="ENO89580.1"/>
    <property type="molecule type" value="Genomic_DNA"/>
</dbReference>
<reference evidence="9 10" key="1">
    <citation type="submission" date="2012-09" db="EMBL/GenBank/DDBJ databases">
        <title>Draft Genome Sequences of 6 Strains from Genus Thauera.</title>
        <authorList>
            <person name="Liu B."/>
            <person name="Shapleigh J.P."/>
            <person name="Frostegard A.H."/>
        </authorList>
    </citation>
    <scope>NUCLEOTIDE SEQUENCE [LARGE SCALE GENOMIC DNA]</scope>
    <source>
        <strain evidence="10">47Lol / DSM 12138</strain>
    </source>
</reference>
<dbReference type="eggNOG" id="COG1559">
    <property type="taxonomic scope" value="Bacteria"/>
</dbReference>
<proteinExistence type="inferred from homology"/>
<comment type="similarity">
    <text evidence="7">Belongs to the transglycosylase MltG family.</text>
</comment>
<dbReference type="Gene3D" id="3.30.160.60">
    <property type="entry name" value="Classic Zinc Finger"/>
    <property type="match status" value="1"/>
</dbReference>
<dbReference type="PANTHER" id="PTHR30518:SF2">
    <property type="entry name" value="ENDOLYTIC MUREIN TRANSGLYCOSYLASE"/>
    <property type="match status" value="1"/>
</dbReference>
<accession>N6YDG4</accession>
<comment type="function">
    <text evidence="7">Functions as a peptidoglycan terminase that cleaves nascent peptidoglycan strands endolytically to terminate their elongation.</text>
</comment>
<dbReference type="PANTHER" id="PTHR30518">
    <property type="entry name" value="ENDOLYTIC MUREIN TRANSGLYCOSYLASE"/>
    <property type="match status" value="1"/>
</dbReference>
<comment type="caution">
    <text evidence="9">The sequence shown here is derived from an EMBL/GenBank/DDBJ whole genome shotgun (WGS) entry which is preliminary data.</text>
</comment>
<dbReference type="InterPro" id="IPR003770">
    <property type="entry name" value="MLTG-like"/>
</dbReference>
<dbReference type="AlphaFoldDB" id="N6YDG4"/>
<keyword evidence="4 7" id="KW-0472">Membrane</keyword>
<dbReference type="GO" id="GO:0008932">
    <property type="term" value="F:lytic endotransglycosylase activity"/>
    <property type="evidence" value="ECO:0007669"/>
    <property type="project" value="UniProtKB-UniRule"/>
</dbReference>
<evidence type="ECO:0000256" key="5">
    <source>
        <dbReference type="ARBA" id="ARBA00023239"/>
    </source>
</evidence>
<comment type="catalytic activity">
    <reaction evidence="7">
        <text>a peptidoglycan chain = a peptidoglycan chain with N-acetyl-1,6-anhydromuramyl-[peptide] at the reducing end + a peptidoglycan chain with N-acetylglucosamine at the non-reducing end.</text>
        <dbReference type="EC" id="4.2.2.29"/>
    </reaction>
</comment>
<keyword evidence="6 7" id="KW-0961">Cell wall biogenesis/degradation</keyword>
<keyword evidence="10" id="KW-1185">Reference proteome</keyword>
<dbReference type="STRING" id="1123367.GCA_000621305_01435"/>
<evidence type="ECO:0000313" key="10">
    <source>
        <dbReference type="Proteomes" id="UP000013232"/>
    </source>
</evidence>
<keyword evidence="5 7" id="KW-0456">Lyase</keyword>
<organism evidence="9 10">
    <name type="scientific">Thauera linaloolentis (strain DSM 12138 / JCM 21573 / CCUG 41526 / CIP 105981 / IAM 15112 / NBRC 102519 / 47Lol)</name>
    <dbReference type="NCBI Taxonomy" id="1123367"/>
    <lineage>
        <taxon>Bacteria</taxon>
        <taxon>Pseudomonadati</taxon>
        <taxon>Pseudomonadota</taxon>
        <taxon>Betaproteobacteria</taxon>
        <taxon>Rhodocyclales</taxon>
        <taxon>Zoogloeaceae</taxon>
        <taxon>Thauera</taxon>
    </lineage>
</organism>
<gene>
    <name evidence="7" type="primary">mltG</name>
    <name evidence="9" type="ORF">C666_05325</name>
</gene>
<keyword evidence="7" id="KW-0997">Cell inner membrane</keyword>
<dbReference type="HAMAP" id="MF_02065">
    <property type="entry name" value="MltG"/>
    <property type="match status" value="1"/>
</dbReference>
<protein>
    <recommendedName>
        <fullName evidence="7">Endolytic murein transglycosylase</fullName>
        <ecNumber evidence="7">4.2.2.29</ecNumber>
    </recommendedName>
    <alternativeName>
        <fullName evidence="7">Peptidoglycan lytic transglycosylase</fullName>
    </alternativeName>
    <alternativeName>
        <fullName evidence="7">Peptidoglycan polymerization terminase</fullName>
    </alternativeName>
</protein>
<dbReference type="NCBIfam" id="TIGR00247">
    <property type="entry name" value="endolytic transglycosylase MltG"/>
    <property type="match status" value="1"/>
</dbReference>
<keyword evidence="2 7" id="KW-0812">Transmembrane</keyword>
<dbReference type="OrthoDB" id="9814591at2"/>
<feature type="site" description="Important for catalytic activity" evidence="7">
    <location>
        <position position="215"/>
    </location>
</feature>
<dbReference type="Proteomes" id="UP000013232">
    <property type="component" value="Unassembled WGS sequence"/>
</dbReference>
<dbReference type="GO" id="GO:0071555">
    <property type="term" value="P:cell wall organization"/>
    <property type="evidence" value="ECO:0007669"/>
    <property type="project" value="UniProtKB-KW"/>
</dbReference>
<name>N6YDG4_THAL4</name>
<sequence length="338" mass="36922">MKRFLLRSVLLLLMLAFAAAGAGWWFAHRPLALKGEVVDFTVQRGLGMRQAASVIAQAGVDVDPAWLSWLARIGGRAHTIKAGSYEVHAGITPWQLVLKLSDGDVSQADVLLVEGWTFGQVRKALEGHSELEADTAGLSDAEVLARIGAAEPHPEGLFFPDTYLFDKRSSASGVLRRAYHAMQQRLDKAWAARDPALPLKSPYEALVLASIIEKETGRAEDRALVASVFANRLRIGMPLQTDPTVIYGLGADFDGRLRRKHLETDHPWNTYTRGGLPPTPIAMPGPDALQAAVRPQQSEFLYFVARGDGSSQFSRTLAEHNQAVNRFIRNGGKPGSKP</sequence>
<evidence type="ECO:0000256" key="1">
    <source>
        <dbReference type="ARBA" id="ARBA00022475"/>
    </source>
</evidence>
<keyword evidence="3 7" id="KW-1133">Transmembrane helix</keyword>
<dbReference type="Pfam" id="PF02618">
    <property type="entry name" value="YceG"/>
    <property type="match status" value="1"/>
</dbReference>